<evidence type="ECO:0000313" key="1">
    <source>
        <dbReference type="EMBL" id="GME77350.1"/>
    </source>
</evidence>
<dbReference type="EMBL" id="BSXS01001819">
    <property type="protein sequence ID" value="GME77350.1"/>
    <property type="molecule type" value="Genomic_DNA"/>
</dbReference>
<protein>
    <submittedName>
        <fullName evidence="1">Unnamed protein product</fullName>
    </submittedName>
</protein>
<organism evidence="1 2">
    <name type="scientific">Ambrosiozyma monospora</name>
    <name type="common">Yeast</name>
    <name type="synonym">Endomycopsis monosporus</name>
    <dbReference type="NCBI Taxonomy" id="43982"/>
    <lineage>
        <taxon>Eukaryota</taxon>
        <taxon>Fungi</taxon>
        <taxon>Dikarya</taxon>
        <taxon>Ascomycota</taxon>
        <taxon>Saccharomycotina</taxon>
        <taxon>Pichiomycetes</taxon>
        <taxon>Pichiales</taxon>
        <taxon>Pichiaceae</taxon>
        <taxon>Ambrosiozyma</taxon>
    </lineage>
</organism>
<keyword evidence="2" id="KW-1185">Reference proteome</keyword>
<reference evidence="1" key="1">
    <citation type="submission" date="2023-04" db="EMBL/GenBank/DDBJ databases">
        <title>Ambrosiozyma monospora NBRC 10751.</title>
        <authorList>
            <person name="Ichikawa N."/>
            <person name="Sato H."/>
            <person name="Tonouchi N."/>
        </authorList>
    </citation>
    <scope>NUCLEOTIDE SEQUENCE</scope>
    <source>
        <strain evidence="1">NBRC 10751</strain>
    </source>
</reference>
<name>A0ACB5SZM7_AMBMO</name>
<evidence type="ECO:0000313" key="2">
    <source>
        <dbReference type="Proteomes" id="UP001165064"/>
    </source>
</evidence>
<comment type="caution">
    <text evidence="1">The sequence shown here is derived from an EMBL/GenBank/DDBJ whole genome shotgun (WGS) entry which is preliminary data.</text>
</comment>
<dbReference type="Proteomes" id="UP001165064">
    <property type="component" value="Unassembled WGS sequence"/>
</dbReference>
<gene>
    <name evidence="1" type="ORF">Amon02_000299700</name>
</gene>
<sequence length="400" mass="46155">MYSEVMWRLRKEKVKSDFKIEYPNPQEMFSQDDTHVTGKMKLEIIHHLNRVLSIDIGFRGYYLTRYTEQVDTNSSVTYEETTDLFDESRRIFEPKEQKNKSSKGCTLPAGESFDMSFAYEFPSDQNLPSSCYRLGKEGSERGNVSVCYEVYTCFSYIPSILGKKKKTYYSSNLKYQGCCDVEHWESTHMSQSSLSFPGKLKIMIPDEEQGVLVKNYMKGAHVHSRLLRSVFDDNYKKGNIDQFAKKSEINVKLSIPQPLYLYSTLDAFSITFELPLNTSLEPDYTYKGQSTKLGFFRVTFMWLKLIQDVKIYCKDYSYKTVKKSPLLQLSDLNVDLDVANFKFDEANNTYFHTTTLGKLVGDSISCIISKTDDPIVGDFDVHKVFTNKNTLSLNMEISDA</sequence>
<proteinExistence type="predicted"/>
<accession>A0ACB5SZM7</accession>